<dbReference type="AlphaFoldDB" id="A0A0S3TE39"/>
<proteinExistence type="predicted"/>
<name>A0A0S3TE39_PHAAN</name>
<keyword evidence="2" id="KW-1133">Transmembrane helix</keyword>
<gene>
    <name evidence="3" type="primary">Vigan.UMG097700</name>
    <name evidence="3" type="ORF">VIGAN_UM097700</name>
</gene>
<accession>A0A0S3TE39</accession>
<evidence type="ECO:0000256" key="1">
    <source>
        <dbReference type="SAM" id="MobiDB-lite"/>
    </source>
</evidence>
<protein>
    <submittedName>
        <fullName evidence="3">Uncharacterized protein</fullName>
    </submittedName>
</protein>
<organism evidence="3">
    <name type="scientific">Vigna angularis var. angularis</name>
    <dbReference type="NCBI Taxonomy" id="157739"/>
    <lineage>
        <taxon>Eukaryota</taxon>
        <taxon>Viridiplantae</taxon>
        <taxon>Streptophyta</taxon>
        <taxon>Embryophyta</taxon>
        <taxon>Tracheophyta</taxon>
        <taxon>Spermatophyta</taxon>
        <taxon>Magnoliopsida</taxon>
        <taxon>eudicotyledons</taxon>
        <taxon>Gunneridae</taxon>
        <taxon>Pentapetalae</taxon>
        <taxon>rosids</taxon>
        <taxon>fabids</taxon>
        <taxon>Fabales</taxon>
        <taxon>Fabaceae</taxon>
        <taxon>Papilionoideae</taxon>
        <taxon>50 kb inversion clade</taxon>
        <taxon>NPAAA clade</taxon>
        <taxon>indigoferoid/millettioid clade</taxon>
        <taxon>Phaseoleae</taxon>
        <taxon>Vigna</taxon>
    </lineage>
</organism>
<keyword evidence="2" id="KW-0472">Membrane</keyword>
<feature type="transmembrane region" description="Helical" evidence="2">
    <location>
        <begin position="14"/>
        <end position="33"/>
    </location>
</feature>
<dbReference type="EMBL" id="AP015376">
    <property type="protein sequence ID" value="BAU03399.1"/>
    <property type="molecule type" value="Genomic_DNA"/>
</dbReference>
<evidence type="ECO:0000256" key="2">
    <source>
        <dbReference type="SAM" id="Phobius"/>
    </source>
</evidence>
<feature type="region of interest" description="Disordered" evidence="1">
    <location>
        <begin position="33"/>
        <end position="73"/>
    </location>
</feature>
<keyword evidence="2" id="KW-0812">Transmembrane</keyword>
<sequence>MGGLAGAGEDRGDGIVGVTIIAVAILVLIGGPLEEGEGEFPSGEARENGLDKGRREDGSEEVEFGPDGVELLGEDGDEVVGHRRIIMKIVMG</sequence>
<reference evidence="3" key="1">
    <citation type="journal article" date="2015" name="Sci. Rep.">
        <title>The power of single molecule real-time sequencing technology in the de novo assembly of a eukaryotic genome.</title>
        <authorList>
            <person name="Sakai H."/>
            <person name="Naito K."/>
            <person name="Ogiso-Tanaka E."/>
            <person name="Takahashi Y."/>
            <person name="Iseki K."/>
            <person name="Muto C."/>
            <person name="Satou K."/>
            <person name="Teruya K."/>
            <person name="Shiroma A."/>
            <person name="Shimoji M."/>
            <person name="Hirano T."/>
            <person name="Itoh T."/>
            <person name="Kaga A."/>
            <person name="Tomooka N."/>
        </authorList>
    </citation>
    <scope>NUCLEOTIDE SEQUENCE</scope>
</reference>
<evidence type="ECO:0000313" key="3">
    <source>
        <dbReference type="EMBL" id="BAU03399.1"/>
    </source>
</evidence>
<feature type="compositionally biased region" description="Basic and acidic residues" evidence="1">
    <location>
        <begin position="44"/>
        <end position="57"/>
    </location>
</feature>